<dbReference type="Proteomes" id="UP000016630">
    <property type="component" value="Unassembled WGS sequence"/>
</dbReference>
<dbReference type="HOGENOM" id="CLU_038823_0_1_10"/>
<dbReference type="InterPro" id="IPR052169">
    <property type="entry name" value="CW_Biosynth-Accessory"/>
</dbReference>
<reference evidence="3 4" key="1">
    <citation type="submission" date="2013-06" db="EMBL/GenBank/DDBJ databases">
        <authorList>
            <person name="Weinstock G."/>
            <person name="Sodergren E."/>
            <person name="Lobos E.A."/>
            <person name="Fulton L."/>
            <person name="Fulton R."/>
            <person name="Courtney L."/>
            <person name="Fronick C."/>
            <person name="O'Laughlin M."/>
            <person name="Godfrey J."/>
            <person name="Wilson R.M."/>
            <person name="Miner T."/>
            <person name="Farmer C."/>
            <person name="Delehaunty K."/>
            <person name="Cordes M."/>
            <person name="Minx P."/>
            <person name="Tomlinson C."/>
            <person name="Chen J."/>
            <person name="Wollam A."/>
            <person name="Pepin K.H."/>
            <person name="Bhonagiri V."/>
            <person name="Zhang X."/>
            <person name="Warren W."/>
            <person name="Mitreva M."/>
            <person name="Mardis E.R."/>
            <person name="Wilson R.K."/>
        </authorList>
    </citation>
    <scope>NUCLEOTIDE SEQUENCE [LARGE SCALE GENOMIC DNA]</scope>
    <source>
        <strain evidence="3 4">F0570</strain>
    </source>
</reference>
<name>A0A0E2M6T8_PORGN</name>
<evidence type="ECO:0000259" key="2">
    <source>
        <dbReference type="SMART" id="SM00854"/>
    </source>
</evidence>
<dbReference type="InterPro" id="IPR019079">
    <property type="entry name" value="Capsule_synth_CapA"/>
</dbReference>
<dbReference type="SMART" id="SM00854">
    <property type="entry name" value="PGA_cap"/>
    <property type="match status" value="1"/>
</dbReference>
<dbReference type="PANTHER" id="PTHR33393:SF12">
    <property type="entry name" value="CAPSULE BIOSYNTHESIS PROTEIN CAPA"/>
    <property type="match status" value="1"/>
</dbReference>
<dbReference type="EMBL" id="AWUW01000039">
    <property type="protein sequence ID" value="ERJ67923.1"/>
    <property type="molecule type" value="Genomic_DNA"/>
</dbReference>
<gene>
    <name evidence="3" type="ORF">HMPREF1555_00672</name>
</gene>
<dbReference type="PATRIC" id="fig|1227271.3.peg.595"/>
<dbReference type="RefSeq" id="WP_021665233.1">
    <property type="nucleotide sequence ID" value="NZ_KI259136.1"/>
</dbReference>
<dbReference type="Gene3D" id="3.60.21.10">
    <property type="match status" value="1"/>
</dbReference>
<protein>
    <submittedName>
        <fullName evidence="3">Bacterial capsule synthesis protein</fullName>
    </submittedName>
</protein>
<dbReference type="InterPro" id="IPR029052">
    <property type="entry name" value="Metallo-depent_PP-like"/>
</dbReference>
<feature type="domain" description="Capsule synthesis protein CapA" evidence="2">
    <location>
        <begin position="48"/>
        <end position="293"/>
    </location>
</feature>
<evidence type="ECO:0000256" key="1">
    <source>
        <dbReference type="ARBA" id="ARBA00005662"/>
    </source>
</evidence>
<dbReference type="AlphaFoldDB" id="A0A0E2M6T8"/>
<dbReference type="CDD" id="cd07381">
    <property type="entry name" value="MPP_CapA"/>
    <property type="match status" value="1"/>
</dbReference>
<dbReference type="Pfam" id="PF09587">
    <property type="entry name" value="PGA_cap"/>
    <property type="match status" value="1"/>
</dbReference>
<proteinExistence type="inferred from homology"/>
<comment type="caution">
    <text evidence="3">The sequence shown here is derived from an EMBL/GenBank/DDBJ whole genome shotgun (WGS) entry which is preliminary data.</text>
</comment>
<accession>A0A0E2M6T8</accession>
<dbReference type="SUPFAM" id="SSF56300">
    <property type="entry name" value="Metallo-dependent phosphatases"/>
    <property type="match status" value="1"/>
</dbReference>
<evidence type="ECO:0000313" key="3">
    <source>
        <dbReference type="EMBL" id="ERJ67923.1"/>
    </source>
</evidence>
<dbReference type="PANTHER" id="PTHR33393">
    <property type="entry name" value="POLYGLUTAMINE SYNTHESIS ACCESSORY PROTEIN RV0574C-RELATED"/>
    <property type="match status" value="1"/>
</dbReference>
<dbReference type="PROSITE" id="PS51257">
    <property type="entry name" value="PROKAR_LIPOPROTEIN"/>
    <property type="match status" value="1"/>
</dbReference>
<evidence type="ECO:0000313" key="4">
    <source>
        <dbReference type="Proteomes" id="UP000016630"/>
    </source>
</evidence>
<organism evidence="3 4">
    <name type="scientific">Porphyromonas gingivalis F0570</name>
    <dbReference type="NCBI Taxonomy" id="1227271"/>
    <lineage>
        <taxon>Bacteria</taxon>
        <taxon>Pseudomonadati</taxon>
        <taxon>Bacteroidota</taxon>
        <taxon>Bacteroidia</taxon>
        <taxon>Bacteroidales</taxon>
        <taxon>Porphyromonadaceae</taxon>
        <taxon>Porphyromonas</taxon>
    </lineage>
</organism>
<sequence>MKHFILKACIFFSLLLGGWISSSCRGGATPSSTSGDSAPARIDTLEIKLLFAGDIMTHGPQIESAKCEGGRVYDFSSSFDTLASRIGAADLAIGNLETTFAGAPYSGYPTFSSPDAMGEALKNAGFDVLTTANNHTADKGKKGIIRTLDMLDSLGIAHTGSYRDIFDRDKMTPLILEVKGVRIAILAYTYGTNGMPVPAPTWVDPIDTVMIKKDLLRADSLGVDYRIVQIHWGIEYRKEPDSEQLELARKLHRYGADAIIGSHPHVVQGSQWLKSDSKTSFVIYSMGNFISNQRKPAATRGGMLLSLTLRKVGDRITTHPDYQYVFVNKRTPQGKRVYRLLPVDPFSSDTLPSLPPEEQRDYKEFAKYYQMIPLVLIEREDNRIRNRLQVSQRAF</sequence>
<comment type="similarity">
    <text evidence="1">Belongs to the CapA family.</text>
</comment>